<sequence>MICGLENYIACWEPIDPKSVDRSSKGAPSTEGTSLSAPASATDPIHDSRISIRLDNLLGAVISQGRGLCFRAPSVKAQILYVTDKRPR</sequence>
<feature type="region of interest" description="Disordered" evidence="1">
    <location>
        <begin position="16"/>
        <end position="43"/>
    </location>
</feature>
<reference evidence="2 3" key="1">
    <citation type="journal article" date="2018" name="Sci. Rep.">
        <title>Genomic signatures of local adaptation to the degree of environmental predictability in rotifers.</title>
        <authorList>
            <person name="Franch-Gras L."/>
            <person name="Hahn C."/>
            <person name="Garcia-Roger E.M."/>
            <person name="Carmona M.J."/>
            <person name="Serra M."/>
            <person name="Gomez A."/>
        </authorList>
    </citation>
    <scope>NUCLEOTIDE SEQUENCE [LARGE SCALE GENOMIC DNA]</scope>
    <source>
        <strain evidence="2">HYR1</strain>
    </source>
</reference>
<gene>
    <name evidence="2" type="ORF">BpHYR1_021576</name>
</gene>
<evidence type="ECO:0000256" key="1">
    <source>
        <dbReference type="SAM" id="MobiDB-lite"/>
    </source>
</evidence>
<dbReference type="Proteomes" id="UP000276133">
    <property type="component" value="Unassembled WGS sequence"/>
</dbReference>
<protein>
    <submittedName>
        <fullName evidence="2">Uncharacterized protein</fullName>
    </submittedName>
</protein>
<dbReference type="EMBL" id="REGN01001943">
    <property type="protein sequence ID" value="RNA31425.1"/>
    <property type="molecule type" value="Genomic_DNA"/>
</dbReference>
<feature type="compositionally biased region" description="Polar residues" evidence="1">
    <location>
        <begin position="26"/>
        <end position="39"/>
    </location>
</feature>
<organism evidence="2 3">
    <name type="scientific">Brachionus plicatilis</name>
    <name type="common">Marine rotifer</name>
    <name type="synonym">Brachionus muelleri</name>
    <dbReference type="NCBI Taxonomy" id="10195"/>
    <lineage>
        <taxon>Eukaryota</taxon>
        <taxon>Metazoa</taxon>
        <taxon>Spiralia</taxon>
        <taxon>Gnathifera</taxon>
        <taxon>Rotifera</taxon>
        <taxon>Eurotatoria</taxon>
        <taxon>Monogononta</taxon>
        <taxon>Pseudotrocha</taxon>
        <taxon>Ploima</taxon>
        <taxon>Brachionidae</taxon>
        <taxon>Brachionus</taxon>
    </lineage>
</organism>
<name>A0A3M7S716_BRAPC</name>
<comment type="caution">
    <text evidence="2">The sequence shown here is derived from an EMBL/GenBank/DDBJ whole genome shotgun (WGS) entry which is preliminary data.</text>
</comment>
<dbReference type="AlphaFoldDB" id="A0A3M7S716"/>
<evidence type="ECO:0000313" key="3">
    <source>
        <dbReference type="Proteomes" id="UP000276133"/>
    </source>
</evidence>
<evidence type="ECO:0000313" key="2">
    <source>
        <dbReference type="EMBL" id="RNA31425.1"/>
    </source>
</evidence>
<proteinExistence type="predicted"/>
<accession>A0A3M7S716</accession>
<keyword evidence="3" id="KW-1185">Reference proteome</keyword>